<feature type="domain" description="NAC" evidence="6">
    <location>
        <begin position="3"/>
        <end position="163"/>
    </location>
</feature>
<dbReference type="Proteomes" id="UP001632038">
    <property type="component" value="Unassembled WGS sequence"/>
</dbReference>
<dbReference type="PANTHER" id="PTHR31989">
    <property type="entry name" value="NAC DOMAIN-CONTAINING PROTEIN 82-RELATED"/>
    <property type="match status" value="1"/>
</dbReference>
<evidence type="ECO:0000256" key="1">
    <source>
        <dbReference type="ARBA" id="ARBA00004123"/>
    </source>
</evidence>
<dbReference type="InterPro" id="IPR036093">
    <property type="entry name" value="NAC_dom_sf"/>
</dbReference>
<reference evidence="8" key="1">
    <citation type="journal article" date="2024" name="IScience">
        <title>Strigolactones Initiate the Formation of Haustorium-like Structures in Castilleja.</title>
        <authorList>
            <person name="Buerger M."/>
            <person name="Peterson D."/>
            <person name="Chory J."/>
        </authorList>
    </citation>
    <scope>NUCLEOTIDE SEQUENCE [LARGE SCALE GENOMIC DNA]</scope>
</reference>
<evidence type="ECO:0000313" key="8">
    <source>
        <dbReference type="Proteomes" id="UP001632038"/>
    </source>
</evidence>
<organism evidence="7 8">
    <name type="scientific">Castilleja foliolosa</name>
    <dbReference type="NCBI Taxonomy" id="1961234"/>
    <lineage>
        <taxon>Eukaryota</taxon>
        <taxon>Viridiplantae</taxon>
        <taxon>Streptophyta</taxon>
        <taxon>Embryophyta</taxon>
        <taxon>Tracheophyta</taxon>
        <taxon>Spermatophyta</taxon>
        <taxon>Magnoliopsida</taxon>
        <taxon>eudicotyledons</taxon>
        <taxon>Gunneridae</taxon>
        <taxon>Pentapetalae</taxon>
        <taxon>asterids</taxon>
        <taxon>lamiids</taxon>
        <taxon>Lamiales</taxon>
        <taxon>Orobanchaceae</taxon>
        <taxon>Pedicularideae</taxon>
        <taxon>Castillejinae</taxon>
        <taxon>Castilleja</taxon>
    </lineage>
</organism>
<keyword evidence="8" id="KW-1185">Reference proteome</keyword>
<evidence type="ECO:0000256" key="2">
    <source>
        <dbReference type="ARBA" id="ARBA00023015"/>
    </source>
</evidence>
<dbReference type="Gene3D" id="2.170.150.80">
    <property type="entry name" value="NAC domain"/>
    <property type="match status" value="1"/>
</dbReference>
<keyword evidence="2" id="KW-0805">Transcription regulation</keyword>
<name>A0ABD3DRA5_9LAMI</name>
<comment type="caution">
    <text evidence="7">The sequence shown here is derived from an EMBL/GenBank/DDBJ whole genome shotgun (WGS) entry which is preliminary data.</text>
</comment>
<dbReference type="AlphaFoldDB" id="A0ABD3DRA5"/>
<dbReference type="InterPro" id="IPR003441">
    <property type="entry name" value="NAC-dom"/>
</dbReference>
<gene>
    <name evidence="7" type="ORF">CASFOL_012084</name>
</gene>
<accession>A0ABD3DRA5</accession>
<keyword evidence="4" id="KW-0804">Transcription</keyword>
<dbReference type="GO" id="GO:0003677">
    <property type="term" value="F:DNA binding"/>
    <property type="evidence" value="ECO:0007669"/>
    <property type="project" value="UniProtKB-KW"/>
</dbReference>
<dbReference type="GO" id="GO:0005634">
    <property type="term" value="C:nucleus"/>
    <property type="evidence" value="ECO:0007669"/>
    <property type="project" value="UniProtKB-SubCell"/>
</dbReference>
<dbReference type="Pfam" id="PF02365">
    <property type="entry name" value="NAM"/>
    <property type="match status" value="1"/>
</dbReference>
<dbReference type="PROSITE" id="PS51005">
    <property type="entry name" value="NAC"/>
    <property type="match status" value="1"/>
</dbReference>
<keyword evidence="5" id="KW-0539">Nucleus</keyword>
<evidence type="ECO:0000256" key="4">
    <source>
        <dbReference type="ARBA" id="ARBA00023163"/>
    </source>
</evidence>
<keyword evidence="3" id="KW-0238">DNA-binding</keyword>
<protein>
    <recommendedName>
        <fullName evidence="6">NAC domain-containing protein</fullName>
    </recommendedName>
</protein>
<dbReference type="EMBL" id="JAVIJP010000015">
    <property type="protein sequence ID" value="KAL3644152.1"/>
    <property type="molecule type" value="Genomic_DNA"/>
</dbReference>
<evidence type="ECO:0000313" key="7">
    <source>
        <dbReference type="EMBL" id="KAL3644152.1"/>
    </source>
</evidence>
<evidence type="ECO:0000256" key="5">
    <source>
        <dbReference type="ARBA" id="ARBA00023242"/>
    </source>
</evidence>
<evidence type="ECO:0000259" key="6">
    <source>
        <dbReference type="PROSITE" id="PS51005"/>
    </source>
</evidence>
<evidence type="ECO:0000256" key="3">
    <source>
        <dbReference type="ARBA" id="ARBA00023125"/>
    </source>
</evidence>
<comment type="subcellular location">
    <subcellularLocation>
        <location evidence="1">Nucleus</location>
    </subcellularLocation>
</comment>
<dbReference type="SUPFAM" id="SSF101941">
    <property type="entry name" value="NAC domain"/>
    <property type="match status" value="1"/>
</dbReference>
<proteinExistence type="predicted"/>
<sequence length="432" mass="48429">MVAILGFRFKPSDEEKIVYLLRKVTGMLPGNDLIGTRTADLYGEQEPWDIFGDSQEDEQYLFTTLKKVGNKKKKNNDEYKRFTRNVGKGGTWSNKGQKIPILGKRGGLIGHKKCFRYVAKNGDDRINGIWLLKEYTLPDNIAAKNVKVKEEYKDCVLCVLKRKMKKKKNARVGDHDQSPRVESRLVNNNEVFSGSAEMTRVDQSPRVESGLVNNYGVLSGSATNNNFDTFGLENSSSPVDPSPCVESGLVNNNEVFSGSATNNPEMTRVDLSPRVESGLVNNNEVFSGSATNNPEMTRVDMSPRVESGLVNNYEVFSGSATNNNFDNFCPANPVQEIGNYYHHSYYGRGMDIYNSPGLNQENMSNYDEHHVNGDTPEMRAIAKSFVEEEKSYLQMKRSNYENNNIDFLGGCLPGSFLDYLAAADCTPMEFLY</sequence>